<name>A0A8K0N2G9_COCNU</name>
<protein>
    <submittedName>
        <fullName evidence="1">Uncharacterized protein</fullName>
    </submittedName>
</protein>
<organism evidence="1 2">
    <name type="scientific">Cocos nucifera</name>
    <name type="common">Coconut palm</name>
    <dbReference type="NCBI Taxonomy" id="13894"/>
    <lineage>
        <taxon>Eukaryota</taxon>
        <taxon>Viridiplantae</taxon>
        <taxon>Streptophyta</taxon>
        <taxon>Embryophyta</taxon>
        <taxon>Tracheophyta</taxon>
        <taxon>Spermatophyta</taxon>
        <taxon>Magnoliopsida</taxon>
        <taxon>Liliopsida</taxon>
        <taxon>Arecaceae</taxon>
        <taxon>Arecoideae</taxon>
        <taxon>Cocoseae</taxon>
        <taxon>Attaleinae</taxon>
        <taxon>Cocos</taxon>
    </lineage>
</organism>
<proteinExistence type="predicted"/>
<evidence type="ECO:0000313" key="2">
    <source>
        <dbReference type="Proteomes" id="UP000797356"/>
    </source>
</evidence>
<gene>
    <name evidence="1" type="ORF">COCNU_06G003800</name>
</gene>
<reference evidence="1" key="2">
    <citation type="submission" date="2019-07" db="EMBL/GenBank/DDBJ databases">
        <authorList>
            <person name="Yang Y."/>
            <person name="Bocs S."/>
            <person name="Baudouin L."/>
        </authorList>
    </citation>
    <scope>NUCLEOTIDE SEQUENCE</scope>
    <source>
        <tissue evidence="1">Spear leaf of Hainan Tall coconut</tissue>
    </source>
</reference>
<keyword evidence="2" id="KW-1185">Reference proteome</keyword>
<comment type="caution">
    <text evidence="1">The sequence shown here is derived from an EMBL/GenBank/DDBJ whole genome shotgun (WGS) entry which is preliminary data.</text>
</comment>
<sequence length="105" mass="11671">MAAIVSEIGWWWRKWWVGGGVLVAAKEKDDGAPHEDAIKEDVALGHHHKDPTIYHSLALLPPTGHSSRMTNPRFHGLELEQEWEHGAGFCSGSLRLGLLRARCPS</sequence>
<dbReference type="AlphaFoldDB" id="A0A8K0N2G9"/>
<dbReference type="EMBL" id="CM017877">
    <property type="protein sequence ID" value="KAG1346551.1"/>
    <property type="molecule type" value="Genomic_DNA"/>
</dbReference>
<dbReference type="Proteomes" id="UP000797356">
    <property type="component" value="Chromosome 6"/>
</dbReference>
<evidence type="ECO:0000313" key="1">
    <source>
        <dbReference type="EMBL" id="KAG1346551.1"/>
    </source>
</evidence>
<accession>A0A8K0N2G9</accession>
<reference evidence="1" key="1">
    <citation type="journal article" date="2017" name="Gigascience">
        <title>The genome draft of coconut (Cocos nucifera).</title>
        <authorList>
            <person name="Xiao Y."/>
            <person name="Xu P."/>
            <person name="Fan H."/>
            <person name="Baudouin L."/>
            <person name="Xia W."/>
            <person name="Bocs S."/>
            <person name="Xu J."/>
            <person name="Li Q."/>
            <person name="Guo A."/>
            <person name="Zhou L."/>
            <person name="Li J."/>
            <person name="Wu Y."/>
            <person name="Ma Z."/>
            <person name="Armero A."/>
            <person name="Issali A.E."/>
            <person name="Liu N."/>
            <person name="Peng M."/>
            <person name="Yang Y."/>
        </authorList>
    </citation>
    <scope>NUCLEOTIDE SEQUENCE</scope>
    <source>
        <tissue evidence="1">Spear leaf of Hainan Tall coconut</tissue>
    </source>
</reference>